<keyword evidence="2" id="KW-1185">Reference proteome</keyword>
<dbReference type="AlphaFoldDB" id="A0A100W9W2"/>
<dbReference type="OrthoDB" id="4547231at2"/>
<evidence type="ECO:0000313" key="2">
    <source>
        <dbReference type="Proteomes" id="UP000069443"/>
    </source>
</evidence>
<proteinExistence type="predicted"/>
<organism evidence="1 2">
    <name type="scientific">Mycolicibacterium canariasense</name>
    <name type="common">Mycobacterium canariasense</name>
    <dbReference type="NCBI Taxonomy" id="228230"/>
    <lineage>
        <taxon>Bacteria</taxon>
        <taxon>Bacillati</taxon>
        <taxon>Actinomycetota</taxon>
        <taxon>Actinomycetes</taxon>
        <taxon>Mycobacteriales</taxon>
        <taxon>Mycobacteriaceae</taxon>
        <taxon>Mycolicibacterium</taxon>
    </lineage>
</organism>
<accession>A0A100W9W2</accession>
<reference evidence="2" key="2">
    <citation type="submission" date="2016-02" db="EMBL/GenBank/DDBJ databases">
        <title>Draft genome sequence of five rapidly growing Mycobacterium species.</title>
        <authorList>
            <person name="Katahira K."/>
            <person name="Gotou Y."/>
            <person name="Iida K."/>
            <person name="Ogura Y."/>
            <person name="Hayashi T."/>
        </authorList>
    </citation>
    <scope>NUCLEOTIDE SEQUENCE [LARGE SCALE GENOMIC DNA]</scope>
    <source>
        <strain evidence="2">JCM15298</strain>
    </source>
</reference>
<gene>
    <name evidence="1" type="ORF">RMCC_1234</name>
</gene>
<comment type="caution">
    <text evidence="1">The sequence shown here is derived from an EMBL/GenBank/DDBJ whole genome shotgun (WGS) entry which is preliminary data.</text>
</comment>
<reference evidence="2" key="1">
    <citation type="journal article" date="2016" name="Genome Announc.">
        <title>Draft Genome Sequences of Five Rapidly Growing Mycobacterium Species, M. thermoresistibile, M. fortuitum subsp. acetamidolyticum, M. canariasense, M. brisbanense, and M. novocastrense.</title>
        <authorList>
            <person name="Katahira K."/>
            <person name="Ogura Y."/>
            <person name="Gotoh Y."/>
            <person name="Hayashi T."/>
        </authorList>
    </citation>
    <scope>NUCLEOTIDE SEQUENCE [LARGE SCALE GENOMIC DNA]</scope>
    <source>
        <strain evidence="2">JCM15298</strain>
    </source>
</reference>
<dbReference type="Proteomes" id="UP000069443">
    <property type="component" value="Unassembled WGS sequence"/>
</dbReference>
<dbReference type="RefSeq" id="WP_131805225.1">
    <property type="nucleotide sequence ID" value="NZ_BCSY01000032.1"/>
</dbReference>
<sequence>MAIHLPNVASQLQIEQWAAKYDARSVLPHLVRKIITESVPNVTRLIMPIEEHVDFEGYDGEVTSPVETPFVPKGDSVWEFGKSGNPKGKADEDYHKRTYEDSGLFMIEGVERSAAVGL</sequence>
<protein>
    <submittedName>
        <fullName evidence="1">Uncharacterized protein</fullName>
    </submittedName>
</protein>
<name>A0A100W9W2_MYCCR</name>
<dbReference type="EMBL" id="BCSY01000032">
    <property type="protein sequence ID" value="GAS94268.1"/>
    <property type="molecule type" value="Genomic_DNA"/>
</dbReference>
<evidence type="ECO:0000313" key="1">
    <source>
        <dbReference type="EMBL" id="GAS94268.1"/>
    </source>
</evidence>